<reference evidence="1 2" key="1">
    <citation type="submission" date="2021-01" db="EMBL/GenBank/DDBJ databases">
        <title>Sequencing the genomes of 1000 actinobacteria strains.</title>
        <authorList>
            <person name="Klenk H.-P."/>
        </authorList>
    </citation>
    <scope>NUCLEOTIDE SEQUENCE [LARGE SCALE GENOMIC DNA]</scope>
    <source>
        <strain evidence="1 2">DSM 18662</strain>
    </source>
</reference>
<dbReference type="EMBL" id="JAFBCF010000001">
    <property type="protein sequence ID" value="MBM7800647.1"/>
    <property type="molecule type" value="Genomic_DNA"/>
</dbReference>
<gene>
    <name evidence="1" type="ORF">JOE57_003568</name>
</gene>
<protein>
    <submittedName>
        <fullName evidence="1">Uncharacterized protein</fullName>
    </submittedName>
</protein>
<proteinExistence type="predicted"/>
<accession>A0ABS2RQ85</accession>
<evidence type="ECO:0000313" key="2">
    <source>
        <dbReference type="Proteomes" id="UP000704762"/>
    </source>
</evidence>
<evidence type="ECO:0000313" key="1">
    <source>
        <dbReference type="EMBL" id="MBM7800647.1"/>
    </source>
</evidence>
<name>A0ABS2RQ85_9ACTN</name>
<sequence>MYGLVRALSLSKGERHMYGLVRALSLSKGERHMYGLVRALSLSKGCLKCPSTGSGHVKGGSALRQAQGT</sequence>
<keyword evidence="2" id="KW-1185">Reference proteome</keyword>
<organism evidence="1 2">
    <name type="scientific">Microlunatus panaciterrae</name>
    <dbReference type="NCBI Taxonomy" id="400768"/>
    <lineage>
        <taxon>Bacteria</taxon>
        <taxon>Bacillati</taxon>
        <taxon>Actinomycetota</taxon>
        <taxon>Actinomycetes</taxon>
        <taxon>Propionibacteriales</taxon>
        <taxon>Propionibacteriaceae</taxon>
        <taxon>Microlunatus</taxon>
    </lineage>
</organism>
<comment type="caution">
    <text evidence="1">The sequence shown here is derived from an EMBL/GenBank/DDBJ whole genome shotgun (WGS) entry which is preliminary data.</text>
</comment>
<dbReference type="Proteomes" id="UP000704762">
    <property type="component" value="Unassembled WGS sequence"/>
</dbReference>